<dbReference type="AlphaFoldDB" id="A0A1M6HQM9"/>
<organism evidence="2 3">
    <name type="scientific">Wenxinia saemankumensis</name>
    <dbReference type="NCBI Taxonomy" id="1447782"/>
    <lineage>
        <taxon>Bacteria</taxon>
        <taxon>Pseudomonadati</taxon>
        <taxon>Pseudomonadota</taxon>
        <taxon>Alphaproteobacteria</taxon>
        <taxon>Rhodobacterales</taxon>
        <taxon>Roseobacteraceae</taxon>
        <taxon>Wenxinia</taxon>
    </lineage>
</organism>
<evidence type="ECO:0000313" key="3">
    <source>
        <dbReference type="Proteomes" id="UP000184292"/>
    </source>
</evidence>
<name>A0A1M6HQM9_9RHOB</name>
<evidence type="ECO:0000256" key="1">
    <source>
        <dbReference type="SAM" id="MobiDB-lite"/>
    </source>
</evidence>
<feature type="region of interest" description="Disordered" evidence="1">
    <location>
        <begin position="449"/>
        <end position="475"/>
    </location>
</feature>
<reference evidence="2 3" key="1">
    <citation type="submission" date="2016-11" db="EMBL/GenBank/DDBJ databases">
        <authorList>
            <person name="Jaros S."/>
            <person name="Januszkiewicz K."/>
            <person name="Wedrychowicz H."/>
        </authorList>
    </citation>
    <scope>NUCLEOTIDE SEQUENCE [LARGE SCALE GENOMIC DNA]</scope>
    <source>
        <strain evidence="2 3">DSM 100565</strain>
    </source>
</reference>
<feature type="region of interest" description="Disordered" evidence="1">
    <location>
        <begin position="277"/>
        <end position="308"/>
    </location>
</feature>
<protein>
    <submittedName>
        <fullName evidence="2">Uncharacterized protein</fullName>
    </submittedName>
</protein>
<accession>A0A1M6HQM9</accession>
<dbReference type="EMBL" id="FQYO01000007">
    <property type="protein sequence ID" value="SHJ24453.1"/>
    <property type="molecule type" value="Genomic_DNA"/>
</dbReference>
<gene>
    <name evidence="2" type="ORF">SAMN05444417_3296</name>
</gene>
<dbReference type="STRING" id="1447782.SAMN05444417_3296"/>
<sequence length="475" mass="51006">MRMNTTIPLSVQQPDVLNALAQGTQIGMGINNARRQNALAQLYQDQGAGIMNGDPAALAQLAQFSPQEALGIQSDRLGMDATRQSMDLAQNEDRRADQRLRILTDQEARQVADHARGLAADQAAAEAQRMREGVAMAMAAQTPEQFAQLGLNVPGLTFENRDIFAARFMDMADVIDMTTGPTSQAQSAPGRIQADINSGLLPPDTPLYSEGGPSAAEAEIARIMEATGVSRAEAIRTMDLHETVIDPITRETYLIDRQTGERVIPAQGQSYNVLQRAAPSAPGLPSTVSVTDLPPVQGSPDAPRAGSSPDFTAAVGGYGLAANLANTLSDALGLGLVNADNEEATQFLTNLSNRTMVALSQSVPGRPSNFLLERFERLTTTPNSVWQGEGRTRERLTQTTQLLNEAIAFNETVVRGNFIPQQRAEAAANIEQLRPILEDYQGVLQSFRGQPRPETPANAPAQNRTSNGISWGVVN</sequence>
<keyword evidence="3" id="KW-1185">Reference proteome</keyword>
<proteinExistence type="predicted"/>
<dbReference type="Proteomes" id="UP000184292">
    <property type="component" value="Unassembled WGS sequence"/>
</dbReference>
<feature type="compositionally biased region" description="Polar residues" evidence="1">
    <location>
        <begin position="460"/>
        <end position="469"/>
    </location>
</feature>
<evidence type="ECO:0000313" key="2">
    <source>
        <dbReference type="EMBL" id="SHJ24453.1"/>
    </source>
</evidence>